<dbReference type="Pfam" id="PF25487">
    <property type="entry name" value="ETR1_N"/>
    <property type="match status" value="1"/>
</dbReference>
<name>A0A9X2J238_9SPHN</name>
<dbReference type="EC" id="2.7.13.3" evidence="2"/>
<evidence type="ECO:0000256" key="8">
    <source>
        <dbReference type="SAM" id="Coils"/>
    </source>
</evidence>
<dbReference type="EMBL" id="JAMSHT010000001">
    <property type="protein sequence ID" value="MCM8557409.1"/>
    <property type="molecule type" value="Genomic_DNA"/>
</dbReference>
<evidence type="ECO:0000256" key="5">
    <source>
        <dbReference type="ARBA" id="ARBA00022741"/>
    </source>
</evidence>
<gene>
    <name evidence="11" type="ORF">NDO55_06210</name>
</gene>
<feature type="domain" description="Signal transduction histidine kinase HWE region" evidence="10">
    <location>
        <begin position="167"/>
        <end position="250"/>
    </location>
</feature>
<evidence type="ECO:0000256" key="1">
    <source>
        <dbReference type="ARBA" id="ARBA00000085"/>
    </source>
</evidence>
<evidence type="ECO:0000256" key="7">
    <source>
        <dbReference type="ARBA" id="ARBA00022840"/>
    </source>
</evidence>
<evidence type="ECO:0000259" key="10">
    <source>
        <dbReference type="SMART" id="SM00911"/>
    </source>
</evidence>
<feature type="transmembrane region" description="Helical" evidence="9">
    <location>
        <begin position="27"/>
        <end position="53"/>
    </location>
</feature>
<evidence type="ECO:0000256" key="6">
    <source>
        <dbReference type="ARBA" id="ARBA00022777"/>
    </source>
</evidence>
<evidence type="ECO:0000313" key="11">
    <source>
        <dbReference type="EMBL" id="MCM8557409.1"/>
    </source>
</evidence>
<dbReference type="PANTHER" id="PTHR41523:SF7">
    <property type="entry name" value="HISTIDINE KINASE"/>
    <property type="match status" value="1"/>
</dbReference>
<dbReference type="Gene3D" id="3.30.565.10">
    <property type="entry name" value="Histidine kinase-like ATPase, C-terminal domain"/>
    <property type="match status" value="1"/>
</dbReference>
<comment type="catalytic activity">
    <reaction evidence="1">
        <text>ATP + protein L-histidine = ADP + protein N-phospho-L-histidine.</text>
        <dbReference type="EC" id="2.7.13.3"/>
    </reaction>
</comment>
<evidence type="ECO:0000256" key="3">
    <source>
        <dbReference type="ARBA" id="ARBA00022553"/>
    </source>
</evidence>
<dbReference type="Proteomes" id="UP001155128">
    <property type="component" value="Unassembled WGS sequence"/>
</dbReference>
<accession>A0A9X2J238</accession>
<dbReference type="Pfam" id="PF07536">
    <property type="entry name" value="HWE_HK"/>
    <property type="match status" value="1"/>
</dbReference>
<dbReference type="SMART" id="SM00911">
    <property type="entry name" value="HWE_HK"/>
    <property type="match status" value="1"/>
</dbReference>
<dbReference type="AlphaFoldDB" id="A0A9X2J238"/>
<dbReference type="InterPro" id="IPR058544">
    <property type="entry name" value="ETR1_N"/>
</dbReference>
<keyword evidence="4" id="KW-0808">Transferase</keyword>
<comment type="caution">
    <text evidence="11">The sequence shown here is derived from an EMBL/GenBank/DDBJ whole genome shotgun (WGS) entry which is preliminary data.</text>
</comment>
<dbReference type="InterPro" id="IPR036890">
    <property type="entry name" value="HATPase_C_sf"/>
</dbReference>
<keyword evidence="9" id="KW-1133">Transmembrane helix</keyword>
<feature type="transmembrane region" description="Helical" evidence="9">
    <location>
        <begin position="65"/>
        <end position="88"/>
    </location>
</feature>
<keyword evidence="8" id="KW-0175">Coiled coil</keyword>
<evidence type="ECO:0000256" key="2">
    <source>
        <dbReference type="ARBA" id="ARBA00012438"/>
    </source>
</evidence>
<sequence length="384" mass="42040">MSEALARQMVQFGDYMPHGMCLLWQPWLVVLWAGSDLLIFLSYMAIPFALLTVLRKRRDIPFSGIVVLFASFILLCGLTHLFGIVTLWMPIYPIVGWLKLATGLVSMATAIVLFRMIPQLVALPSPAALAEVNAELTEARDTLEAKVKERTAELAAANASLAIQAREAVHRSNNLLTVVGSLARQSARGSVSVDEYVDTFTGRVEALAGATASVMRGEDETSELLDKIVRRQLEPTILAYPDKIRIEGPPVRIGSEAAQQIGLALHELATNAQKYGALGDDEGGIDIEWTIERGADARPLFVLTWAEMMTDEARRAFGSKRTGFGTKLLTRIVPTMLRGRAAREIVADRFVYRLEIGLEELAAGTKGSKDEALAARIVDENFGD</sequence>
<keyword evidence="7" id="KW-0067">ATP-binding</keyword>
<protein>
    <recommendedName>
        <fullName evidence="2">histidine kinase</fullName>
        <ecNumber evidence="2">2.7.13.3</ecNumber>
    </recommendedName>
</protein>
<keyword evidence="9" id="KW-0472">Membrane</keyword>
<keyword evidence="3" id="KW-0597">Phosphoprotein</keyword>
<keyword evidence="5" id="KW-0547">Nucleotide-binding</keyword>
<feature type="coiled-coil region" evidence="8">
    <location>
        <begin position="129"/>
        <end position="160"/>
    </location>
</feature>
<feature type="transmembrane region" description="Helical" evidence="9">
    <location>
        <begin position="94"/>
        <end position="114"/>
    </location>
</feature>
<dbReference type="GO" id="GO:0005524">
    <property type="term" value="F:ATP binding"/>
    <property type="evidence" value="ECO:0007669"/>
    <property type="project" value="UniProtKB-KW"/>
</dbReference>
<reference evidence="11" key="1">
    <citation type="submission" date="2022-06" db="EMBL/GenBank/DDBJ databases">
        <title>Sphingomicrobium sedimins sp. nov., a marine bacterium isolated from tidal flat.</title>
        <authorList>
            <person name="Kim C.-H."/>
            <person name="Yoo Y."/>
            <person name="Kim J.-J."/>
        </authorList>
    </citation>
    <scope>NUCLEOTIDE SEQUENCE</scope>
    <source>
        <strain evidence="11">GRR-S6-50</strain>
    </source>
</reference>
<dbReference type="RefSeq" id="WP_252113445.1">
    <property type="nucleotide sequence ID" value="NZ_JAMSHT010000001.1"/>
</dbReference>
<dbReference type="GO" id="GO:0004673">
    <property type="term" value="F:protein histidine kinase activity"/>
    <property type="evidence" value="ECO:0007669"/>
    <property type="project" value="UniProtKB-EC"/>
</dbReference>
<proteinExistence type="predicted"/>
<dbReference type="PANTHER" id="PTHR41523">
    <property type="entry name" value="TWO-COMPONENT SYSTEM SENSOR PROTEIN"/>
    <property type="match status" value="1"/>
</dbReference>
<evidence type="ECO:0000256" key="9">
    <source>
        <dbReference type="SAM" id="Phobius"/>
    </source>
</evidence>
<evidence type="ECO:0000313" key="12">
    <source>
        <dbReference type="Proteomes" id="UP001155128"/>
    </source>
</evidence>
<keyword evidence="9" id="KW-0812">Transmembrane</keyword>
<keyword evidence="12" id="KW-1185">Reference proteome</keyword>
<keyword evidence="6 11" id="KW-0418">Kinase</keyword>
<evidence type="ECO:0000256" key="4">
    <source>
        <dbReference type="ARBA" id="ARBA00022679"/>
    </source>
</evidence>
<organism evidence="11 12">
    <name type="scientific">Sphingomicrobium sediminis</name>
    <dbReference type="NCBI Taxonomy" id="2950949"/>
    <lineage>
        <taxon>Bacteria</taxon>
        <taxon>Pseudomonadati</taxon>
        <taxon>Pseudomonadota</taxon>
        <taxon>Alphaproteobacteria</taxon>
        <taxon>Sphingomonadales</taxon>
        <taxon>Sphingomonadaceae</taxon>
        <taxon>Sphingomicrobium</taxon>
    </lineage>
</organism>
<dbReference type="InterPro" id="IPR011102">
    <property type="entry name" value="Sig_transdc_His_kinase_HWE"/>
</dbReference>